<comment type="subunit">
    <text evidence="2">Homotrimer.</text>
</comment>
<dbReference type="InterPro" id="IPR050298">
    <property type="entry name" value="Gram-neg_bact_OMP"/>
</dbReference>
<gene>
    <name evidence="13" type="ORF">EV672_11041</name>
</gene>
<evidence type="ECO:0000256" key="5">
    <source>
        <dbReference type="ARBA" id="ARBA00022692"/>
    </source>
</evidence>
<keyword evidence="8" id="KW-0626">Porin</keyword>
<dbReference type="OrthoDB" id="8520696at2"/>
<comment type="caution">
    <text evidence="13">The sequence shown here is derived from an EMBL/GenBank/DDBJ whole genome shotgun (WGS) entry which is preliminary data.</text>
</comment>
<evidence type="ECO:0000256" key="6">
    <source>
        <dbReference type="ARBA" id="ARBA00022729"/>
    </source>
</evidence>
<evidence type="ECO:0000256" key="10">
    <source>
        <dbReference type="ARBA" id="ARBA00023237"/>
    </source>
</evidence>
<evidence type="ECO:0000256" key="7">
    <source>
        <dbReference type="ARBA" id="ARBA00023065"/>
    </source>
</evidence>
<evidence type="ECO:0000256" key="3">
    <source>
        <dbReference type="ARBA" id="ARBA00022448"/>
    </source>
</evidence>
<feature type="domain" description="Porin" evidence="12">
    <location>
        <begin position="18"/>
        <end position="345"/>
    </location>
</feature>
<dbReference type="PANTHER" id="PTHR34501">
    <property type="entry name" value="PROTEIN YDDL-RELATED"/>
    <property type="match status" value="1"/>
</dbReference>
<protein>
    <submittedName>
        <fullName evidence="13">Putative porin</fullName>
    </submittedName>
</protein>
<evidence type="ECO:0000256" key="1">
    <source>
        <dbReference type="ARBA" id="ARBA00004571"/>
    </source>
</evidence>
<evidence type="ECO:0000313" key="14">
    <source>
        <dbReference type="Proteomes" id="UP000294593"/>
    </source>
</evidence>
<reference evidence="13 14" key="1">
    <citation type="submission" date="2019-03" db="EMBL/GenBank/DDBJ databases">
        <title>Genomic Encyclopedia of Type Strains, Phase IV (KMG-IV): sequencing the most valuable type-strain genomes for metagenomic binning, comparative biology and taxonomic classification.</title>
        <authorList>
            <person name="Goeker M."/>
        </authorList>
    </citation>
    <scope>NUCLEOTIDE SEQUENCE [LARGE SCALE GENOMIC DNA]</scope>
    <source>
        <strain evidence="13 14">DSM 11901</strain>
    </source>
</reference>
<dbReference type="Pfam" id="PF13609">
    <property type="entry name" value="Porin_4"/>
    <property type="match status" value="1"/>
</dbReference>
<name>A0A4R6R5J9_9BURK</name>
<keyword evidence="6 11" id="KW-0732">Signal</keyword>
<evidence type="ECO:0000256" key="2">
    <source>
        <dbReference type="ARBA" id="ARBA00011233"/>
    </source>
</evidence>
<dbReference type="SUPFAM" id="SSF56935">
    <property type="entry name" value="Porins"/>
    <property type="match status" value="1"/>
</dbReference>
<dbReference type="InterPro" id="IPR023614">
    <property type="entry name" value="Porin_dom_sf"/>
</dbReference>
<keyword evidence="14" id="KW-1185">Reference proteome</keyword>
<evidence type="ECO:0000256" key="4">
    <source>
        <dbReference type="ARBA" id="ARBA00022452"/>
    </source>
</evidence>
<feature type="chain" id="PRO_5020801126" evidence="11">
    <location>
        <begin position="30"/>
        <end position="377"/>
    </location>
</feature>
<sequence>MPHIQQTPRPALAFALLTLSTLCAPTAHAQSAATSTVQIYGLIDVGVETLNQVGTNGDHLTRMPGNTASVPSRLGLRGSEDLGQGLKAGFTLESGLAMDTGGLNQGSRLFGRQAFVSLSGAWGQFNLGRQHTMTFFSLLDADVIGPSAHGLASLDSYLPNARADNALGYRGKWDGFSVGATYSLGRDTATAGNPGATNCAGESASNHRACRAWSVLLKYDAADWGVAAAQDTLRGGPGAFANLGSSALSDTRTHLNGWVRLSGIKLGAGVLHRHNGGSTATPRSDIFYVGLSAPLSPALLLETQLAQLRYKDSANKATQGVVRLSHSLSKRTAVYASLARLDNSGSLAVSVSNGAAGGTPAAGRAQTGTMFGVRHSF</sequence>
<keyword evidence="3" id="KW-0813">Transport</keyword>
<dbReference type="InterPro" id="IPR033900">
    <property type="entry name" value="Gram_neg_porin_domain"/>
</dbReference>
<evidence type="ECO:0000259" key="12">
    <source>
        <dbReference type="Pfam" id="PF13609"/>
    </source>
</evidence>
<dbReference type="GO" id="GO:0015288">
    <property type="term" value="F:porin activity"/>
    <property type="evidence" value="ECO:0007669"/>
    <property type="project" value="UniProtKB-KW"/>
</dbReference>
<dbReference type="AlphaFoldDB" id="A0A4R6R5J9"/>
<dbReference type="PANTHER" id="PTHR34501:SF9">
    <property type="entry name" value="MAJOR OUTER MEMBRANE PROTEIN P.IA"/>
    <property type="match status" value="1"/>
</dbReference>
<dbReference type="Gene3D" id="2.40.160.10">
    <property type="entry name" value="Porin"/>
    <property type="match status" value="1"/>
</dbReference>
<dbReference type="EMBL" id="SNXW01000010">
    <property type="protein sequence ID" value="TDP80826.1"/>
    <property type="molecule type" value="Genomic_DNA"/>
</dbReference>
<feature type="signal peptide" evidence="11">
    <location>
        <begin position="1"/>
        <end position="29"/>
    </location>
</feature>
<evidence type="ECO:0000256" key="8">
    <source>
        <dbReference type="ARBA" id="ARBA00023114"/>
    </source>
</evidence>
<keyword evidence="9" id="KW-0472">Membrane</keyword>
<dbReference type="GO" id="GO:0046930">
    <property type="term" value="C:pore complex"/>
    <property type="evidence" value="ECO:0007669"/>
    <property type="project" value="UniProtKB-KW"/>
</dbReference>
<dbReference type="CDD" id="cd00342">
    <property type="entry name" value="gram_neg_porins"/>
    <property type="match status" value="1"/>
</dbReference>
<accession>A0A4R6R5J9</accession>
<keyword evidence="10" id="KW-0998">Cell outer membrane</keyword>
<comment type="subcellular location">
    <subcellularLocation>
        <location evidence="1">Cell outer membrane</location>
        <topology evidence="1">Multi-pass membrane protein</topology>
    </subcellularLocation>
</comment>
<proteinExistence type="predicted"/>
<keyword evidence="7" id="KW-0406">Ion transport</keyword>
<evidence type="ECO:0000256" key="11">
    <source>
        <dbReference type="SAM" id="SignalP"/>
    </source>
</evidence>
<evidence type="ECO:0000313" key="13">
    <source>
        <dbReference type="EMBL" id="TDP80826.1"/>
    </source>
</evidence>
<dbReference type="RefSeq" id="WP_133610781.1">
    <property type="nucleotide sequence ID" value="NZ_SNXW01000010.1"/>
</dbReference>
<evidence type="ECO:0000256" key="9">
    <source>
        <dbReference type="ARBA" id="ARBA00023136"/>
    </source>
</evidence>
<dbReference type="GO" id="GO:0006811">
    <property type="term" value="P:monoatomic ion transport"/>
    <property type="evidence" value="ECO:0007669"/>
    <property type="project" value="UniProtKB-KW"/>
</dbReference>
<dbReference type="Proteomes" id="UP000294593">
    <property type="component" value="Unassembled WGS sequence"/>
</dbReference>
<keyword evidence="4" id="KW-1134">Transmembrane beta strand</keyword>
<dbReference type="GO" id="GO:0009279">
    <property type="term" value="C:cell outer membrane"/>
    <property type="evidence" value="ECO:0007669"/>
    <property type="project" value="UniProtKB-SubCell"/>
</dbReference>
<keyword evidence="5" id="KW-0812">Transmembrane</keyword>
<organism evidence="13 14">
    <name type="scientific">Aquabacterium commune</name>
    <dbReference type="NCBI Taxonomy" id="70586"/>
    <lineage>
        <taxon>Bacteria</taxon>
        <taxon>Pseudomonadati</taxon>
        <taxon>Pseudomonadota</taxon>
        <taxon>Betaproteobacteria</taxon>
        <taxon>Burkholderiales</taxon>
        <taxon>Aquabacterium</taxon>
    </lineage>
</organism>